<gene>
    <name evidence="4" type="ORF">PHYEVI_LOCUS4365</name>
</gene>
<keyword evidence="2" id="KW-0040">ANK repeat</keyword>
<keyword evidence="5" id="KW-1185">Reference proteome</keyword>
<sequence>MEYFLRCYFEQFASLPRNSLHDRRKRQSMVDYISTMIEGCSTVETNVDESAKIAIKTIVKYHEENKSENGNVCMMGKYHNILYIAVKLCFVWQIKDPPTVTQLLEEIFRCENTFERILIGAIFGGKAPHYVAGWKSDFASEEENLRAVVYFLDKANKGKLLLKPHRDQETYRFVDTPMESCGKASPLKICVQLGLPDKLLILLRFGARIHHQHAIIEHLLNRLLEFNRVYPYNLVSCLQLLLRATERIPTEDLVDPDLRKLMYDKYCVLVEDGLIPPSRCGIIPVELKHLCRCSVREYLWRNHGLPDGLKSLKIPEDLRRYLDLLQD</sequence>
<dbReference type="PANTHER" id="PTHR20966">
    <property type="entry name" value="ANKYRIN REPEAT AND SOCS BOX PROTEIN 17"/>
    <property type="match status" value="1"/>
</dbReference>
<dbReference type="Proteomes" id="UP001153712">
    <property type="component" value="Chromosome 15"/>
</dbReference>
<evidence type="ECO:0000256" key="2">
    <source>
        <dbReference type="ARBA" id="ARBA00023043"/>
    </source>
</evidence>
<organism evidence="4 5">
    <name type="scientific">Phyllotreta striolata</name>
    <name type="common">Striped flea beetle</name>
    <name type="synonym">Crioceris striolata</name>
    <dbReference type="NCBI Taxonomy" id="444603"/>
    <lineage>
        <taxon>Eukaryota</taxon>
        <taxon>Metazoa</taxon>
        <taxon>Ecdysozoa</taxon>
        <taxon>Arthropoda</taxon>
        <taxon>Hexapoda</taxon>
        <taxon>Insecta</taxon>
        <taxon>Pterygota</taxon>
        <taxon>Neoptera</taxon>
        <taxon>Endopterygota</taxon>
        <taxon>Coleoptera</taxon>
        <taxon>Polyphaga</taxon>
        <taxon>Cucujiformia</taxon>
        <taxon>Chrysomeloidea</taxon>
        <taxon>Chrysomelidae</taxon>
        <taxon>Galerucinae</taxon>
        <taxon>Alticini</taxon>
        <taxon>Phyllotreta</taxon>
    </lineage>
</organism>
<evidence type="ECO:0000259" key="3">
    <source>
        <dbReference type="PROSITE" id="PS50225"/>
    </source>
</evidence>
<evidence type="ECO:0000256" key="1">
    <source>
        <dbReference type="ARBA" id="ARBA00022786"/>
    </source>
</evidence>
<dbReference type="GO" id="GO:0035556">
    <property type="term" value="P:intracellular signal transduction"/>
    <property type="evidence" value="ECO:0007669"/>
    <property type="project" value="InterPro"/>
</dbReference>
<dbReference type="PANTHER" id="PTHR20966:SF2">
    <property type="entry name" value="ANKYRIN REPEAT AND SOCS BOX PROTEIN 17"/>
    <property type="match status" value="1"/>
</dbReference>
<dbReference type="InterPro" id="IPR001496">
    <property type="entry name" value="SOCS_box"/>
</dbReference>
<dbReference type="Pfam" id="PF07525">
    <property type="entry name" value="SOCS_box"/>
    <property type="match status" value="1"/>
</dbReference>
<protein>
    <recommendedName>
        <fullName evidence="3">SOCS box domain-containing protein</fullName>
    </recommendedName>
</protein>
<dbReference type="AlphaFoldDB" id="A0A9N9TPR5"/>
<evidence type="ECO:0000313" key="5">
    <source>
        <dbReference type="Proteomes" id="UP001153712"/>
    </source>
</evidence>
<dbReference type="OrthoDB" id="6419934at2759"/>
<reference evidence="4" key="1">
    <citation type="submission" date="2022-01" db="EMBL/GenBank/DDBJ databases">
        <authorList>
            <person name="King R."/>
        </authorList>
    </citation>
    <scope>NUCLEOTIDE SEQUENCE</scope>
</reference>
<dbReference type="SMART" id="SM00969">
    <property type="entry name" value="SOCS_box"/>
    <property type="match status" value="1"/>
</dbReference>
<name>A0A9N9TPR5_PHYSR</name>
<proteinExistence type="predicted"/>
<dbReference type="EMBL" id="OU900108">
    <property type="protein sequence ID" value="CAG9857972.1"/>
    <property type="molecule type" value="Genomic_DNA"/>
</dbReference>
<keyword evidence="1" id="KW-0833">Ubl conjugation pathway</keyword>
<dbReference type="SUPFAM" id="SSF158235">
    <property type="entry name" value="SOCS box-like"/>
    <property type="match status" value="1"/>
</dbReference>
<evidence type="ECO:0000313" key="4">
    <source>
        <dbReference type="EMBL" id="CAG9857972.1"/>
    </source>
</evidence>
<dbReference type="InterPro" id="IPR039147">
    <property type="entry name" value="ASB17"/>
</dbReference>
<feature type="domain" description="SOCS box" evidence="3">
    <location>
        <begin position="287"/>
        <end position="327"/>
    </location>
</feature>
<dbReference type="PROSITE" id="PS50225">
    <property type="entry name" value="SOCS"/>
    <property type="match status" value="1"/>
</dbReference>
<dbReference type="InterPro" id="IPR036036">
    <property type="entry name" value="SOCS_box-like_dom_sf"/>
</dbReference>
<accession>A0A9N9TPR5</accession>